<dbReference type="InterPro" id="IPR006620">
    <property type="entry name" value="Pro_4_hyd_alph"/>
</dbReference>
<evidence type="ECO:0000256" key="3">
    <source>
        <dbReference type="ARBA" id="ARBA00022964"/>
    </source>
</evidence>
<accession>A0A0S4TDR1</accession>
<dbReference type="VEuPathDB" id="CryptoDB:ChTU502y2012_414g0065"/>
<dbReference type="OrthoDB" id="69177at2759"/>
<sequence length="313" mass="36188">MGNYSKYLSIVKEKDMVDEEKVIASFVHEKDPSVDTKNITRQKVPGFPYAEIWDNVFSEDECKEMIASLEKSGEFSFWNPGHSSKKSYRNVDTIEGNMYALSKFIWERIKNIFNYHEFEINENDSYSEEDNIGKWKSIGIYEKMFFGRYSDGGHFGPHTDCSVCIDTNTRTLWTVLVYLNTIPEEGGGATSFVDESQKTQKRFIDESGRERTNPNNVITRVQPRAGRIVTFFIADMHEGEPSCAGYTKYILRTDILYRRVNPILTSEADQRAYILWLKGKDLTYRGKMDEANKIFKQVSEISPELATKFNCLC</sequence>
<dbReference type="Proteomes" id="UP000199752">
    <property type="component" value="Chromosome 3"/>
</dbReference>
<comment type="cofactor">
    <cofactor evidence="1">
        <name>L-ascorbate</name>
        <dbReference type="ChEBI" id="CHEBI:38290"/>
    </cofactor>
</comment>
<reference evidence="7" key="1">
    <citation type="submission" date="2015-08" db="EMBL/GenBank/DDBJ databases">
        <authorList>
            <person name="Babu N.S."/>
            <person name="Beckwith C.J."/>
            <person name="Beseler K.G."/>
            <person name="Brison A."/>
            <person name="Carone J.V."/>
            <person name="Caskin T.P."/>
            <person name="Diamond M."/>
            <person name="Durham M.E."/>
            <person name="Foxe J.M."/>
            <person name="Go M."/>
            <person name="Henderson B.A."/>
            <person name="Jones I.B."/>
            <person name="McGettigan J.A."/>
            <person name="Micheletti S.J."/>
            <person name="Nasrallah M.E."/>
            <person name="Ortiz D."/>
            <person name="Piller C.R."/>
            <person name="Privatt S.R."/>
            <person name="Schneider S.L."/>
            <person name="Sharp S."/>
            <person name="Smith T.C."/>
            <person name="Stanton J.D."/>
            <person name="Ullery H.E."/>
            <person name="Wilson R.J."/>
            <person name="Serrano M.G."/>
            <person name="Buck G."/>
            <person name="Lee V."/>
            <person name="Wang Y."/>
            <person name="Carvalho R."/>
            <person name="Voegtly L."/>
            <person name="Shi R."/>
            <person name="Duckworth R."/>
            <person name="Johnson A."/>
            <person name="Loviza R."/>
            <person name="Walstead R."/>
            <person name="Shah Z."/>
            <person name="Kiflezghi M."/>
            <person name="Wade K."/>
            <person name="Ball S.L."/>
            <person name="Bradley K.W."/>
            <person name="Asai D.J."/>
            <person name="Bowman C.A."/>
            <person name="Russell D.A."/>
            <person name="Pope W.H."/>
            <person name="Jacobs-Sera D."/>
            <person name="Hendrix R.W."/>
            <person name="Hatfull G.F."/>
        </authorList>
    </citation>
    <scope>NUCLEOTIDE SEQUENCE [LARGE SCALE GENOMIC DNA]</scope>
</reference>
<dbReference type="Gene3D" id="2.60.120.620">
    <property type="entry name" value="q2cbj1_9rhob like domain"/>
    <property type="match status" value="1"/>
</dbReference>
<protein>
    <recommendedName>
        <fullName evidence="6">Prolyl 4-hydroxylase alpha subunit domain-containing protein</fullName>
    </recommendedName>
</protein>
<dbReference type="InterPro" id="IPR044862">
    <property type="entry name" value="Pro_4_hyd_alph_FE2OG_OXY"/>
</dbReference>
<dbReference type="PANTHER" id="PTHR10869:SF246">
    <property type="entry name" value="TRANSMEMBRANE PROLYL 4-HYDROXYLASE"/>
    <property type="match status" value="1"/>
</dbReference>
<dbReference type="Pfam" id="PF13640">
    <property type="entry name" value="2OG-FeII_Oxy_3"/>
    <property type="match status" value="1"/>
</dbReference>
<keyword evidence="3" id="KW-0223">Dioxygenase</keyword>
<gene>
    <name evidence="7" type="ORF">CHUDEA3_2050</name>
</gene>
<dbReference type="GO" id="GO:0031418">
    <property type="term" value="F:L-ascorbic acid binding"/>
    <property type="evidence" value="ECO:0007669"/>
    <property type="project" value="InterPro"/>
</dbReference>
<keyword evidence="2" id="KW-0479">Metal-binding</keyword>
<dbReference type="PANTHER" id="PTHR10869">
    <property type="entry name" value="PROLYL 4-HYDROXYLASE ALPHA SUBUNIT"/>
    <property type="match status" value="1"/>
</dbReference>
<dbReference type="EMBL" id="LN877949">
    <property type="protein sequence ID" value="CUV05078.1"/>
    <property type="molecule type" value="Genomic_DNA"/>
</dbReference>
<dbReference type="GO" id="GO:0005506">
    <property type="term" value="F:iron ion binding"/>
    <property type="evidence" value="ECO:0007669"/>
    <property type="project" value="InterPro"/>
</dbReference>
<dbReference type="VEuPathDB" id="CryptoDB:Chro.30242"/>
<keyword evidence="5" id="KW-0408">Iron</keyword>
<dbReference type="VEuPathDB" id="CryptoDB:GY17_00002728"/>
<keyword evidence="4" id="KW-0560">Oxidoreductase</keyword>
<dbReference type="VEuPathDB" id="CryptoDB:CHUDEA3_2050"/>
<dbReference type="SUPFAM" id="SSF51197">
    <property type="entry name" value="Clavaminate synthase-like"/>
    <property type="match status" value="1"/>
</dbReference>
<evidence type="ECO:0000256" key="2">
    <source>
        <dbReference type="ARBA" id="ARBA00022723"/>
    </source>
</evidence>
<feature type="domain" description="Prolyl 4-hydroxylase alpha subunit" evidence="6">
    <location>
        <begin position="48"/>
        <end position="256"/>
    </location>
</feature>
<proteinExistence type="predicted"/>
<evidence type="ECO:0000256" key="1">
    <source>
        <dbReference type="ARBA" id="ARBA00001961"/>
    </source>
</evidence>
<evidence type="ECO:0000256" key="5">
    <source>
        <dbReference type="ARBA" id="ARBA00023004"/>
    </source>
</evidence>
<evidence type="ECO:0000313" key="7">
    <source>
        <dbReference type="EMBL" id="CUV05078.1"/>
    </source>
</evidence>
<dbReference type="AlphaFoldDB" id="A0A0S4TDR1"/>
<dbReference type="InterPro" id="IPR045054">
    <property type="entry name" value="P4HA-like"/>
</dbReference>
<dbReference type="GO" id="GO:0004656">
    <property type="term" value="F:procollagen-proline 4-dioxygenase activity"/>
    <property type="evidence" value="ECO:0007669"/>
    <property type="project" value="TreeGrafter"/>
</dbReference>
<evidence type="ECO:0000259" key="6">
    <source>
        <dbReference type="SMART" id="SM00702"/>
    </source>
</evidence>
<evidence type="ECO:0000256" key="4">
    <source>
        <dbReference type="ARBA" id="ARBA00023002"/>
    </source>
</evidence>
<dbReference type="GO" id="GO:0005783">
    <property type="term" value="C:endoplasmic reticulum"/>
    <property type="evidence" value="ECO:0007669"/>
    <property type="project" value="TreeGrafter"/>
</dbReference>
<dbReference type="SMART" id="SM00702">
    <property type="entry name" value="P4Hc"/>
    <property type="match status" value="1"/>
</dbReference>
<organism evidence="7">
    <name type="scientific">Cryptosporidium hominis</name>
    <dbReference type="NCBI Taxonomy" id="237895"/>
    <lineage>
        <taxon>Eukaryota</taxon>
        <taxon>Sar</taxon>
        <taxon>Alveolata</taxon>
        <taxon>Apicomplexa</taxon>
        <taxon>Conoidasida</taxon>
        <taxon>Coccidia</taxon>
        <taxon>Eucoccidiorida</taxon>
        <taxon>Eimeriorina</taxon>
        <taxon>Cryptosporidiidae</taxon>
        <taxon>Cryptosporidium</taxon>
    </lineage>
</organism>
<name>A0A0S4TDR1_CRYHO</name>